<feature type="coiled-coil region" evidence="3">
    <location>
        <begin position="367"/>
        <end position="394"/>
    </location>
</feature>
<dbReference type="InterPro" id="IPR005053">
    <property type="entry name" value="MobA_MobL"/>
</dbReference>
<evidence type="ECO:0000256" key="4">
    <source>
        <dbReference type="SAM" id="MobiDB-lite"/>
    </source>
</evidence>
<dbReference type="NCBIfam" id="NF041496">
    <property type="entry name" value="MobQ"/>
    <property type="match status" value="1"/>
</dbReference>
<organism evidence="6">
    <name type="scientific">Salmonella oranienberg</name>
    <dbReference type="NCBI Taxonomy" id="28147"/>
    <lineage>
        <taxon>Bacteria</taxon>
        <taxon>Pseudomonadati</taxon>
        <taxon>Pseudomonadota</taxon>
        <taxon>Gammaproteobacteria</taxon>
        <taxon>Enterobacterales</taxon>
        <taxon>Enterobacteriaceae</taxon>
        <taxon>Salmonella</taxon>
    </lineage>
</organism>
<comment type="caution">
    <text evidence="6">The sequence shown here is derived from an EMBL/GenBank/DDBJ whole genome shotgun (WGS) entry which is preliminary data.</text>
</comment>
<dbReference type="EMBL" id="DAASMM010000172">
    <property type="protein sequence ID" value="HAE6111268.1"/>
    <property type="molecule type" value="Genomic_DNA"/>
</dbReference>
<feature type="region of interest" description="Disordered" evidence="4">
    <location>
        <begin position="325"/>
        <end position="357"/>
    </location>
</feature>
<feature type="region of interest" description="Disordered" evidence="4">
    <location>
        <begin position="235"/>
        <end position="255"/>
    </location>
</feature>
<feature type="compositionally biased region" description="Polar residues" evidence="4">
    <location>
        <begin position="297"/>
        <end position="310"/>
    </location>
</feature>
<dbReference type="AlphaFoldDB" id="A0A734A050"/>
<feature type="region of interest" description="Disordered" evidence="4">
    <location>
        <begin position="402"/>
        <end position="453"/>
    </location>
</feature>
<reference evidence="6" key="1">
    <citation type="journal article" date="2018" name="Genome Biol.">
        <title>SKESA: strategic k-mer extension for scrupulous assemblies.</title>
        <authorList>
            <person name="Souvorov A."/>
            <person name="Agarwala R."/>
            <person name="Lipman D.J."/>
        </authorList>
    </citation>
    <scope>NUCLEOTIDE SEQUENCE</scope>
    <source>
        <strain evidence="6">12-0510</strain>
    </source>
</reference>
<keyword evidence="2" id="KW-0184">Conjugation</keyword>
<feature type="compositionally biased region" description="Polar residues" evidence="4">
    <location>
        <begin position="425"/>
        <end position="434"/>
    </location>
</feature>
<name>A0A734A050_SALON</name>
<feature type="region of interest" description="Disordered" evidence="4">
    <location>
        <begin position="274"/>
        <end position="312"/>
    </location>
</feature>
<sequence>SKYILLVLKSMCFQYQEIKTMAIFHMSAQTITRSKGHSSVAAAAYRHGEKLMDEHTGEIHDYSKKKGISDSMILIPESADRNFLKPAYLWNTIEKSEKRKDAQLAREFNIALPVEMTDEQKKVLAIDFCQEHFVKNGMIADIAFHKLDSDNPHFHVMLTTRHLTPDGAGFGQKERKWNDKELLEQWRKSWADTANEHMQKAGIDAHIDHRSLKEQKAEFDAILPPLRTVEQEAQAISLDRPPTIHRGHSRNPERQARFDVLQEVKVSQEAKALNHIEQKQLKPSPLAPASSPAASLQDATQGGNENNPQNRLGEVGEYLQSKLNKEDKADLNADNEIKVHTTKNNSKSSPAAAIGSTSNINLTDEKVDKNLHLTEAQKEELEDLENKEAAAKKKAYLMGGAAVPELSQDNKTQSKSEFKNKLHTAKQSISLTEQRFNEERETYENRRNRPIPR</sequence>
<keyword evidence="3" id="KW-0175">Coiled coil</keyword>
<reference evidence="6" key="2">
    <citation type="submission" date="2018-07" db="EMBL/GenBank/DDBJ databases">
        <authorList>
            <consortium name="NCBI Pathogen Detection Project"/>
        </authorList>
    </citation>
    <scope>NUCLEOTIDE SEQUENCE</scope>
    <source>
        <strain evidence="6">12-0510</strain>
    </source>
</reference>
<gene>
    <name evidence="6" type="ORF">G4I92_004437</name>
</gene>
<accession>A0A734A050</accession>
<feature type="compositionally biased region" description="Low complexity" evidence="4">
    <location>
        <begin position="283"/>
        <end position="296"/>
    </location>
</feature>
<evidence type="ECO:0000259" key="5">
    <source>
        <dbReference type="Pfam" id="PF03389"/>
    </source>
</evidence>
<evidence type="ECO:0000313" key="6">
    <source>
        <dbReference type="EMBL" id="HAE6111268.1"/>
    </source>
</evidence>
<dbReference type="Pfam" id="PF03389">
    <property type="entry name" value="MobA_MobL"/>
    <property type="match status" value="1"/>
</dbReference>
<feature type="compositionally biased region" description="Basic and acidic residues" evidence="4">
    <location>
        <begin position="325"/>
        <end position="339"/>
    </location>
</feature>
<feature type="domain" description="MobA/MobL protein" evidence="5">
    <location>
        <begin position="38"/>
        <end position="217"/>
    </location>
</feature>
<evidence type="ECO:0000256" key="3">
    <source>
        <dbReference type="SAM" id="Coils"/>
    </source>
</evidence>
<proteinExistence type="inferred from homology"/>
<feature type="compositionally biased region" description="Polar residues" evidence="4">
    <location>
        <begin position="342"/>
        <end position="357"/>
    </location>
</feature>
<evidence type="ECO:0000256" key="2">
    <source>
        <dbReference type="ARBA" id="ARBA00022971"/>
    </source>
</evidence>
<comment type="similarity">
    <text evidence="1">Belongs to the MobA/MobL family.</text>
</comment>
<feature type="compositionally biased region" description="Basic and acidic residues" evidence="4">
    <location>
        <begin position="435"/>
        <end position="447"/>
    </location>
</feature>
<feature type="non-terminal residue" evidence="6">
    <location>
        <position position="1"/>
    </location>
</feature>
<evidence type="ECO:0000256" key="1">
    <source>
        <dbReference type="ARBA" id="ARBA00010873"/>
    </source>
</evidence>
<protein>
    <submittedName>
        <fullName evidence="6">MobA/MobL family protein</fullName>
    </submittedName>
</protein>
<dbReference type="Gene3D" id="3.30.930.30">
    <property type="match status" value="1"/>
</dbReference>